<dbReference type="EMBL" id="ASPP01022260">
    <property type="protein sequence ID" value="ETO11619.1"/>
    <property type="molecule type" value="Genomic_DNA"/>
</dbReference>
<dbReference type="AlphaFoldDB" id="X6MCL0"/>
<comment type="caution">
    <text evidence="1">The sequence shown here is derived from an EMBL/GenBank/DDBJ whole genome shotgun (WGS) entry which is preliminary data.</text>
</comment>
<dbReference type="InterPro" id="IPR011043">
    <property type="entry name" value="Gal_Oxase/kelch_b-propeller"/>
</dbReference>
<dbReference type="OrthoDB" id="432528at2759"/>
<reference evidence="1 2" key="1">
    <citation type="journal article" date="2013" name="Curr. Biol.">
        <title>The Genome of the Foraminiferan Reticulomyxa filosa.</title>
        <authorList>
            <person name="Glockner G."/>
            <person name="Hulsmann N."/>
            <person name="Schleicher M."/>
            <person name="Noegel A.A."/>
            <person name="Eichinger L."/>
            <person name="Gallinger C."/>
            <person name="Pawlowski J."/>
            <person name="Sierra R."/>
            <person name="Euteneuer U."/>
            <person name="Pillet L."/>
            <person name="Moustafa A."/>
            <person name="Platzer M."/>
            <person name="Groth M."/>
            <person name="Szafranski K."/>
            <person name="Schliwa M."/>
        </authorList>
    </citation>
    <scope>NUCLEOTIDE SEQUENCE [LARGE SCALE GENOMIC DNA]</scope>
</reference>
<keyword evidence="2" id="KW-1185">Reference proteome</keyword>
<gene>
    <name evidence="1" type="ORF">RFI_25758</name>
</gene>
<dbReference type="SUPFAM" id="SSF50965">
    <property type="entry name" value="Galactose oxidase, central domain"/>
    <property type="match status" value="1"/>
</dbReference>
<dbReference type="Proteomes" id="UP000023152">
    <property type="component" value="Unassembled WGS sequence"/>
</dbReference>
<sequence>MYEAKQTFSMKYKSIWKMKEEDIQSDSKIDNQPFNTWIKHNQDTKIGKLEDGLKGVRGSIGGINNDLLCITYFPGNIEVIDLKTMKPLNGIKGNIIPKGIETYGITYHCFMPLTINNKKVINQFILFYRNIGLLIKYDDKTNHLNFTSYSFVYIFNYLFLIGGLNGNTKEKTKLVYKLSIIEKKWTGCRVNLPIESNGYFAILGNDMNVYLFGKSTKVKSIFMSIHVEKIFEKIEFLEMANLYENYITKLKLEIPFELNARE</sequence>
<accession>X6MCL0</accession>
<dbReference type="InterPro" id="IPR015915">
    <property type="entry name" value="Kelch-typ_b-propeller"/>
</dbReference>
<protein>
    <submittedName>
        <fullName evidence="1">Uncharacterized protein</fullName>
    </submittedName>
</protein>
<evidence type="ECO:0000313" key="1">
    <source>
        <dbReference type="EMBL" id="ETO11619.1"/>
    </source>
</evidence>
<proteinExistence type="predicted"/>
<name>X6MCL0_RETFI</name>
<organism evidence="1 2">
    <name type="scientific">Reticulomyxa filosa</name>
    <dbReference type="NCBI Taxonomy" id="46433"/>
    <lineage>
        <taxon>Eukaryota</taxon>
        <taxon>Sar</taxon>
        <taxon>Rhizaria</taxon>
        <taxon>Retaria</taxon>
        <taxon>Foraminifera</taxon>
        <taxon>Monothalamids</taxon>
        <taxon>Reticulomyxidae</taxon>
        <taxon>Reticulomyxa</taxon>
    </lineage>
</organism>
<dbReference type="Gene3D" id="2.120.10.80">
    <property type="entry name" value="Kelch-type beta propeller"/>
    <property type="match status" value="1"/>
</dbReference>
<evidence type="ECO:0000313" key="2">
    <source>
        <dbReference type="Proteomes" id="UP000023152"/>
    </source>
</evidence>